<gene>
    <name evidence="6" type="primary">LOC113210466</name>
</gene>
<evidence type="ECO:0000256" key="4">
    <source>
        <dbReference type="SAM" id="MobiDB-lite"/>
    </source>
</evidence>
<keyword evidence="1 3" id="KW-0853">WD repeat</keyword>
<dbReference type="GO" id="GO:0005737">
    <property type="term" value="C:cytoplasm"/>
    <property type="evidence" value="ECO:0007669"/>
    <property type="project" value="TreeGrafter"/>
</dbReference>
<feature type="compositionally biased region" description="Basic and acidic residues" evidence="4">
    <location>
        <begin position="313"/>
        <end position="332"/>
    </location>
</feature>
<dbReference type="Proteomes" id="UP000504606">
    <property type="component" value="Unplaced"/>
</dbReference>
<feature type="region of interest" description="Disordered" evidence="4">
    <location>
        <begin position="369"/>
        <end position="422"/>
    </location>
</feature>
<dbReference type="GeneID" id="113210466"/>
<feature type="compositionally biased region" description="Polar residues" evidence="4">
    <location>
        <begin position="575"/>
        <end position="587"/>
    </location>
</feature>
<feature type="compositionally biased region" description="Polar residues" evidence="4">
    <location>
        <begin position="506"/>
        <end position="517"/>
    </location>
</feature>
<feature type="region of interest" description="Disordered" evidence="4">
    <location>
        <begin position="656"/>
        <end position="726"/>
    </location>
</feature>
<feature type="region of interest" description="Disordered" evidence="4">
    <location>
        <begin position="303"/>
        <end position="345"/>
    </location>
</feature>
<accession>A0A6J1STS5</accession>
<evidence type="ECO:0000256" key="2">
    <source>
        <dbReference type="ARBA" id="ARBA00022737"/>
    </source>
</evidence>
<dbReference type="PROSITE" id="PS50082">
    <property type="entry name" value="WD_REPEATS_2"/>
    <property type="match status" value="2"/>
</dbReference>
<dbReference type="Gene3D" id="2.130.10.10">
    <property type="entry name" value="YVTN repeat-like/Quinoprotein amine dehydrogenase"/>
    <property type="match status" value="2"/>
</dbReference>
<dbReference type="InterPro" id="IPR045151">
    <property type="entry name" value="DCAF8"/>
</dbReference>
<dbReference type="AlphaFoldDB" id="A0A6J1STS5"/>
<feature type="compositionally biased region" description="Polar residues" evidence="4">
    <location>
        <begin position="378"/>
        <end position="391"/>
    </location>
</feature>
<keyword evidence="5" id="KW-1185">Reference proteome</keyword>
<evidence type="ECO:0000313" key="5">
    <source>
        <dbReference type="Proteomes" id="UP000504606"/>
    </source>
</evidence>
<dbReference type="SMART" id="SM00320">
    <property type="entry name" value="WD40"/>
    <property type="match status" value="7"/>
</dbReference>
<name>A0A6J1STS5_FRAOC</name>
<reference evidence="6" key="1">
    <citation type="submission" date="2025-08" db="UniProtKB">
        <authorList>
            <consortium name="RefSeq"/>
        </authorList>
    </citation>
    <scope>IDENTIFICATION</scope>
    <source>
        <tissue evidence="6">Whole organism</tissue>
    </source>
</reference>
<evidence type="ECO:0000256" key="3">
    <source>
        <dbReference type="PROSITE-ProRule" id="PRU00221"/>
    </source>
</evidence>
<feature type="compositionally biased region" description="Low complexity" evidence="4">
    <location>
        <begin position="699"/>
        <end position="715"/>
    </location>
</feature>
<dbReference type="GO" id="GO:0045944">
    <property type="term" value="P:positive regulation of transcription by RNA polymerase II"/>
    <property type="evidence" value="ECO:0007669"/>
    <property type="project" value="TreeGrafter"/>
</dbReference>
<protein>
    <submittedName>
        <fullName evidence="6">DDB1- and CUL4-associated factor 6 isoform X2</fullName>
    </submittedName>
</protein>
<dbReference type="PANTHER" id="PTHR15574:SF39">
    <property type="entry name" value="DDB1- AND CUL4-ASSOCIATED FACTOR 6"/>
    <property type="match status" value="1"/>
</dbReference>
<evidence type="ECO:0000313" key="6">
    <source>
        <dbReference type="RefSeq" id="XP_026284268.1"/>
    </source>
</evidence>
<feature type="repeat" description="WD" evidence="3">
    <location>
        <begin position="800"/>
        <end position="831"/>
    </location>
</feature>
<organism evidence="5 6">
    <name type="scientific">Frankliniella occidentalis</name>
    <name type="common">Western flower thrips</name>
    <name type="synonym">Euthrips occidentalis</name>
    <dbReference type="NCBI Taxonomy" id="133901"/>
    <lineage>
        <taxon>Eukaryota</taxon>
        <taxon>Metazoa</taxon>
        <taxon>Ecdysozoa</taxon>
        <taxon>Arthropoda</taxon>
        <taxon>Hexapoda</taxon>
        <taxon>Insecta</taxon>
        <taxon>Pterygota</taxon>
        <taxon>Neoptera</taxon>
        <taxon>Paraneoptera</taxon>
        <taxon>Thysanoptera</taxon>
        <taxon>Terebrantia</taxon>
        <taxon>Thripoidea</taxon>
        <taxon>Thripidae</taxon>
        <taxon>Frankliniella</taxon>
    </lineage>
</organism>
<feature type="region of interest" description="Disordered" evidence="4">
    <location>
        <begin position="496"/>
        <end position="518"/>
    </location>
</feature>
<feature type="repeat" description="WD" evidence="3">
    <location>
        <begin position="48"/>
        <end position="89"/>
    </location>
</feature>
<dbReference type="InterPro" id="IPR036322">
    <property type="entry name" value="WD40_repeat_dom_sf"/>
</dbReference>
<dbReference type="GO" id="GO:0080008">
    <property type="term" value="C:Cul4-RING E3 ubiquitin ligase complex"/>
    <property type="evidence" value="ECO:0007669"/>
    <property type="project" value="TreeGrafter"/>
</dbReference>
<dbReference type="RefSeq" id="XP_026284268.1">
    <property type="nucleotide sequence ID" value="XM_026428483.2"/>
</dbReference>
<dbReference type="PANTHER" id="PTHR15574">
    <property type="entry name" value="WD REPEAT DOMAIN-CONTAINING FAMILY"/>
    <property type="match status" value="1"/>
</dbReference>
<keyword evidence="2" id="KW-0677">Repeat</keyword>
<feature type="region of interest" description="Disordered" evidence="4">
    <location>
        <begin position="558"/>
        <end position="587"/>
    </location>
</feature>
<sequence>MKRSKICEKSLFHAAYNLPYDDTSRSKIYRSSKGDLSILQRMGLIKNIAVHSGCVNSISWNETGEYLLSGSDDQHLIISDAFTHKIVEDFKTSHRANIFSAKFLPCIRDTRIVSCSGDGILLFTDLMSIEPVYKPFNCHCGTAYEVATVPLDPHSFLSCGEDGTVRWYDLRIKDSCNKANCQEDVMIQCQRAVTAMSVNMTAPFELAIGCSDSTVRLFDRRMLGTKSTGMTTKQADPLCAFTVPSFKRAYRITSLCFAPEGEEILVSYSSDDLYLFSLRGKENTQLKTSAALCKKGKLKLSSSAPTPVRRLRLRGDWSDTGPDARPEREAGGRGDIAQARPTLHTPLMQHLTNVISRLLNDPATRAALTSGVDEAGSPESSQGTEHASVSQDPPDAVRNDEGDVGEVSDDQRLASPRNNLGPQVFEQPLQEYELFEAPGTSYDPFTSANLSQNISALSEEDNALADCYERPENFCDSPSPATSQPQTEYKIAPLRDPEHQKESNESEPSSSIVQHTEPQPIVCPDILSTVSSNGREPTDIFDEIETSNAEANTANRLEQAPTSERVEAGSEIESETSSVVNQQTDHQIPETTTMYAEAGIHEHDLDTLQSELVDLRDCYIERHGVEPAVSLSYSHLSTNTSVISLRPDNEAEVTGADESEILTPSSSPLSPVVSQQSLVLDEDQQLRPEPVPGPSAQNLGSSSDSMSDQGSLFSDYDSEEDEEDLRRELRSRIAPPGLGNLSNSQEVPFPEIKQQYTGHRNARTMIKEATFWGTDYVMSGSDCGHVFVWDRSSAKLVMLLQADQHVVNCLQPHPTEPLLATSGIDHDIKLWAPVGEGCSFDQDLADEIVKRNALMLEETRDTITVPASFMIRMVACLNQIRRGGRSRSRRRTQGSQDD</sequence>
<dbReference type="InterPro" id="IPR015943">
    <property type="entry name" value="WD40/YVTN_repeat-like_dom_sf"/>
</dbReference>
<evidence type="ECO:0000256" key="1">
    <source>
        <dbReference type="ARBA" id="ARBA00022574"/>
    </source>
</evidence>
<feature type="compositionally biased region" description="Low complexity" evidence="4">
    <location>
        <begin position="664"/>
        <end position="679"/>
    </location>
</feature>
<dbReference type="InterPro" id="IPR001680">
    <property type="entry name" value="WD40_rpt"/>
</dbReference>
<dbReference type="SUPFAM" id="SSF50978">
    <property type="entry name" value="WD40 repeat-like"/>
    <property type="match status" value="1"/>
</dbReference>
<proteinExistence type="predicted"/>
<dbReference type="Pfam" id="PF00400">
    <property type="entry name" value="WD40"/>
    <property type="match status" value="2"/>
</dbReference>